<evidence type="ECO:0000313" key="1">
    <source>
        <dbReference type="EMBL" id="OXT09519.1"/>
    </source>
</evidence>
<accession>A0A231VN50</accession>
<comment type="caution">
    <text evidence="1">The sequence shown here is derived from an EMBL/GenBank/DDBJ whole genome shotgun (WGS) entry which is preliminary data.</text>
</comment>
<reference evidence="1 2" key="1">
    <citation type="submission" date="2017-06" db="EMBL/GenBank/DDBJ databases">
        <title>Isolation and characterization of a thermophilic and butanogenic Thermoanaerobacterium thermosaccharolyticum M5 capable of efficient degradation of hemicellulose.</title>
        <authorList>
            <person name="Xin F."/>
            <person name="Jiang Y."/>
        </authorList>
    </citation>
    <scope>NUCLEOTIDE SEQUENCE [LARGE SCALE GENOMIC DNA]</scope>
    <source>
        <strain evidence="1 2">M5</strain>
    </source>
</reference>
<organism evidence="1 2">
    <name type="scientific">Thermoanaerobacterium thermosaccharolyticum</name>
    <name type="common">Clostridium thermosaccharolyticum</name>
    <dbReference type="NCBI Taxonomy" id="1517"/>
    <lineage>
        <taxon>Bacteria</taxon>
        <taxon>Bacillati</taxon>
        <taxon>Bacillota</taxon>
        <taxon>Clostridia</taxon>
        <taxon>Thermoanaerobacterales</taxon>
        <taxon>Thermoanaerobacteraceae</taxon>
        <taxon>Thermoanaerobacterium</taxon>
    </lineage>
</organism>
<protein>
    <submittedName>
        <fullName evidence="1">Uncharacterized protein</fullName>
    </submittedName>
</protein>
<proteinExistence type="predicted"/>
<gene>
    <name evidence="1" type="ORF">CE561_00715</name>
</gene>
<sequence length="167" mass="20069">MFTMLYEFIEDRLINYINKKYKKDFKCLEEIIADISIIDIPDSVIVRAYNEKGYETFDGFDNINLEDEESKNIDEEKLKDVLEIIDRAKELFISNDEIKDLDDWLEEEYATLENISSFIYTRLKRRNLLYDENKKEMKVNIDKKNCVHFEIDRCDYYAPSDRLIQAA</sequence>
<dbReference type="RefSeq" id="WP_094043249.1">
    <property type="nucleotide sequence ID" value="NZ_NKHD01000002.1"/>
</dbReference>
<evidence type="ECO:0000313" key="2">
    <source>
        <dbReference type="Proteomes" id="UP000215301"/>
    </source>
</evidence>
<dbReference type="Proteomes" id="UP000215301">
    <property type="component" value="Unassembled WGS sequence"/>
</dbReference>
<dbReference type="EMBL" id="NKHD01000002">
    <property type="protein sequence ID" value="OXT09519.1"/>
    <property type="molecule type" value="Genomic_DNA"/>
</dbReference>
<name>A0A231VN50_THETR</name>
<dbReference type="AlphaFoldDB" id="A0A231VN50"/>